<dbReference type="EMBL" id="NCKU01004498">
    <property type="protein sequence ID" value="RWS05857.1"/>
    <property type="molecule type" value="Genomic_DNA"/>
</dbReference>
<dbReference type="PANTHER" id="PTHR39069">
    <property type="entry name" value="ECDYSONE-INDUCIBLE GENE E1, ISOFORM A"/>
    <property type="match status" value="1"/>
</dbReference>
<comment type="caution">
    <text evidence="3">The sequence shown here is derived from an EMBL/GenBank/DDBJ whole genome shotgun (WGS) entry which is preliminary data.</text>
</comment>
<dbReference type="Proteomes" id="UP000285301">
    <property type="component" value="Unassembled WGS sequence"/>
</dbReference>
<dbReference type="STRING" id="1965070.A0A443QS58"/>
<dbReference type="SMART" id="SM00181">
    <property type="entry name" value="EGF"/>
    <property type="match status" value="3"/>
</dbReference>
<feature type="domain" description="EGF-like" evidence="2">
    <location>
        <begin position="76"/>
        <end position="113"/>
    </location>
</feature>
<dbReference type="OrthoDB" id="6136115at2759"/>
<accession>A0A443QS58</accession>
<dbReference type="PANTHER" id="PTHR39069:SF8">
    <property type="entry name" value="FI17111P1"/>
    <property type="match status" value="1"/>
</dbReference>
<dbReference type="AlphaFoldDB" id="A0A443QS58"/>
<dbReference type="Pfam" id="PF01683">
    <property type="entry name" value="EB"/>
    <property type="match status" value="1"/>
</dbReference>
<feature type="domain" description="EGF-like" evidence="2">
    <location>
        <begin position="220"/>
        <end position="262"/>
    </location>
</feature>
<reference evidence="3 4" key="1">
    <citation type="journal article" date="2018" name="Gigascience">
        <title>Genomes of trombidid mites reveal novel predicted allergens and laterally-transferred genes associated with secondary metabolism.</title>
        <authorList>
            <person name="Dong X."/>
            <person name="Chaisiri K."/>
            <person name="Xia D."/>
            <person name="Armstrong S.D."/>
            <person name="Fang Y."/>
            <person name="Donnelly M.J."/>
            <person name="Kadowaki T."/>
            <person name="McGarry J.W."/>
            <person name="Darby A.C."/>
            <person name="Makepeace B.L."/>
        </authorList>
    </citation>
    <scope>NUCLEOTIDE SEQUENCE [LARGE SCALE GENOMIC DNA]</scope>
    <source>
        <strain evidence="3">UoL-WK</strain>
    </source>
</reference>
<protein>
    <submittedName>
        <fullName evidence="3">Multiple epidermal growth factor-like domains protein 10 isoform X1</fullName>
    </submittedName>
</protein>
<evidence type="ECO:0000259" key="2">
    <source>
        <dbReference type="SMART" id="SM00181"/>
    </source>
</evidence>
<keyword evidence="4" id="KW-1185">Reference proteome</keyword>
<evidence type="ECO:0000313" key="4">
    <source>
        <dbReference type="Proteomes" id="UP000285301"/>
    </source>
</evidence>
<keyword evidence="1" id="KW-0732">Signal</keyword>
<dbReference type="InterPro" id="IPR000742">
    <property type="entry name" value="EGF"/>
</dbReference>
<dbReference type="InterPro" id="IPR006149">
    <property type="entry name" value="EB_dom"/>
</dbReference>
<feature type="chain" id="PRO_5019182200" evidence="1">
    <location>
        <begin position="21"/>
        <end position="293"/>
    </location>
</feature>
<feature type="signal peptide" evidence="1">
    <location>
        <begin position="1"/>
        <end position="20"/>
    </location>
</feature>
<feature type="domain" description="EGF-like" evidence="2">
    <location>
        <begin position="167"/>
        <end position="211"/>
    </location>
</feature>
<organism evidence="3 4">
    <name type="scientific">Dinothrombium tinctorium</name>
    <dbReference type="NCBI Taxonomy" id="1965070"/>
    <lineage>
        <taxon>Eukaryota</taxon>
        <taxon>Metazoa</taxon>
        <taxon>Ecdysozoa</taxon>
        <taxon>Arthropoda</taxon>
        <taxon>Chelicerata</taxon>
        <taxon>Arachnida</taxon>
        <taxon>Acari</taxon>
        <taxon>Acariformes</taxon>
        <taxon>Trombidiformes</taxon>
        <taxon>Prostigmata</taxon>
        <taxon>Anystina</taxon>
        <taxon>Parasitengona</taxon>
        <taxon>Trombidioidea</taxon>
        <taxon>Trombidiidae</taxon>
        <taxon>Dinothrombium</taxon>
    </lineage>
</organism>
<sequence>MNCKLEIILTSLLFISIHECLIVRQPQALNDQCNNTEECKKFSVNTTCSLSKRCVCIIDHVNVRGRCYKPIDLLRKCSINDECEAYDKNAICSSTKRICECKSGFAIINDRCIQIRFNPTLFCSHNDSCRKKYSNSVCKSGKCACIDGLEMVGGKCMSPPKIPLGSECTSNQQCEQFDSNSECNQTTKGVNICKCRSGFSLFQRAGFSFCSLSMKKLGDRCDNDGDCMNYDRYSRCRRKDATYRCLCPSGRIKKLFKRQVCKYYNRSAKLQFHYSILILTMLALSHYFTQFSK</sequence>
<evidence type="ECO:0000313" key="3">
    <source>
        <dbReference type="EMBL" id="RWS05857.1"/>
    </source>
</evidence>
<proteinExistence type="predicted"/>
<evidence type="ECO:0000256" key="1">
    <source>
        <dbReference type="SAM" id="SignalP"/>
    </source>
</evidence>
<gene>
    <name evidence="3" type="ORF">B4U79_19077</name>
</gene>
<name>A0A443QS58_9ACAR</name>